<feature type="transmembrane region" description="Helical" evidence="1">
    <location>
        <begin position="34"/>
        <end position="56"/>
    </location>
</feature>
<protein>
    <submittedName>
        <fullName evidence="2">Uncharacterized protein</fullName>
    </submittedName>
</protein>
<sequence length="194" mass="20819">MAAEHVVIDLDEHGHEPAERSDITHGNVANRRNVLLALVAAFVIGVVLGGIGVGELRDSRAQRERSTVVSLVALPESGYSGGSNSRGTVVLNGQLTLINTGPAPITIRAVQAERPGVQVRGMGQARHVRPGGTGQIAVDLQLECATAFDLEPLSVRFSVETEDRRLREVRYPVALVGSAWQEDAMRLCEPRLDS</sequence>
<reference evidence="2 3" key="1">
    <citation type="submission" date="2016-06" db="EMBL/GenBank/DDBJ databases">
        <authorList>
            <person name="Kjaerup R.B."/>
            <person name="Dalgaard T.S."/>
            <person name="Juul-Madsen H.R."/>
        </authorList>
    </citation>
    <scope>NUCLEOTIDE SEQUENCE [LARGE SCALE GENOMIC DNA]</scope>
    <source>
        <strain evidence="2 3">DSM 44871</strain>
    </source>
</reference>
<gene>
    <name evidence="2" type="ORF">GA0070561_0062</name>
</gene>
<accession>A0A1C5ADS0</accession>
<evidence type="ECO:0000256" key="1">
    <source>
        <dbReference type="SAM" id="Phobius"/>
    </source>
</evidence>
<keyword evidence="1" id="KW-0472">Membrane</keyword>
<evidence type="ECO:0000313" key="2">
    <source>
        <dbReference type="EMBL" id="SCF43378.1"/>
    </source>
</evidence>
<keyword evidence="1" id="KW-0812">Transmembrane</keyword>
<proteinExistence type="predicted"/>
<dbReference type="RefSeq" id="WP_091409109.1">
    <property type="nucleotide sequence ID" value="NZ_FMCR01000010.1"/>
</dbReference>
<dbReference type="EMBL" id="FMCR01000010">
    <property type="protein sequence ID" value="SCF43378.1"/>
    <property type="molecule type" value="Genomic_DNA"/>
</dbReference>
<organism evidence="2 3">
    <name type="scientific">Micromonospora saelicesensis</name>
    <dbReference type="NCBI Taxonomy" id="285676"/>
    <lineage>
        <taxon>Bacteria</taxon>
        <taxon>Bacillati</taxon>
        <taxon>Actinomycetota</taxon>
        <taxon>Actinomycetes</taxon>
        <taxon>Micromonosporales</taxon>
        <taxon>Micromonosporaceae</taxon>
        <taxon>Micromonospora</taxon>
    </lineage>
</organism>
<evidence type="ECO:0000313" key="3">
    <source>
        <dbReference type="Proteomes" id="UP000198864"/>
    </source>
</evidence>
<name>A0A1C5ADS0_9ACTN</name>
<dbReference type="Proteomes" id="UP000198864">
    <property type="component" value="Unassembled WGS sequence"/>
</dbReference>
<dbReference type="STRING" id="285676.GA0070561_0062"/>
<keyword evidence="1" id="KW-1133">Transmembrane helix</keyword>
<dbReference type="AlphaFoldDB" id="A0A1C5ADS0"/>